<feature type="transmembrane region" description="Helical" evidence="2">
    <location>
        <begin position="117"/>
        <end position="138"/>
    </location>
</feature>
<evidence type="ECO:0000256" key="1">
    <source>
        <dbReference type="SAM" id="MobiDB-lite"/>
    </source>
</evidence>
<keyword evidence="2" id="KW-0812">Transmembrane</keyword>
<dbReference type="RefSeq" id="WP_344400869.1">
    <property type="nucleotide sequence ID" value="NZ_BAAASG010000007.1"/>
</dbReference>
<feature type="transmembrane region" description="Helical" evidence="2">
    <location>
        <begin position="54"/>
        <end position="74"/>
    </location>
</feature>
<name>A0ABP5Z815_STRLO</name>
<organism evidence="3 4">
    <name type="scientific">Streptomyces longisporus</name>
    <dbReference type="NCBI Taxonomy" id="1948"/>
    <lineage>
        <taxon>Bacteria</taxon>
        <taxon>Bacillati</taxon>
        <taxon>Actinomycetota</taxon>
        <taxon>Actinomycetes</taxon>
        <taxon>Kitasatosporales</taxon>
        <taxon>Streptomycetaceae</taxon>
        <taxon>Streptomyces</taxon>
    </lineage>
</organism>
<protein>
    <submittedName>
        <fullName evidence="3">Uncharacterized protein</fullName>
    </submittedName>
</protein>
<evidence type="ECO:0000313" key="4">
    <source>
        <dbReference type="Proteomes" id="UP001501777"/>
    </source>
</evidence>
<accession>A0ABP5Z815</accession>
<comment type="caution">
    <text evidence="3">The sequence shown here is derived from an EMBL/GenBank/DDBJ whole genome shotgun (WGS) entry which is preliminary data.</text>
</comment>
<sequence length="187" mass="19787">MATAHGGTVTLDLPCLTRASRGVNGMERSRRGIVSDVTGQYLPWLGVPLEHGPWAAALEMPAVTPGGLWVLALMLERRLMGFRTGFVAALVGDPLLAVAVALGVWRMGTTPPAGPSGLWRGLASGVGWLVFGLVQWWAELRSGFFTRQQAVAPPRSGISQPSTPCSATGRGRSRSAVFGRPEDPPSM</sequence>
<feature type="transmembrane region" description="Helical" evidence="2">
    <location>
        <begin position="86"/>
        <end position="105"/>
    </location>
</feature>
<reference evidence="4" key="1">
    <citation type="journal article" date="2019" name="Int. J. Syst. Evol. Microbiol.">
        <title>The Global Catalogue of Microorganisms (GCM) 10K type strain sequencing project: providing services to taxonomists for standard genome sequencing and annotation.</title>
        <authorList>
            <consortium name="The Broad Institute Genomics Platform"/>
            <consortium name="The Broad Institute Genome Sequencing Center for Infectious Disease"/>
            <person name="Wu L."/>
            <person name="Ma J."/>
        </authorList>
    </citation>
    <scope>NUCLEOTIDE SEQUENCE [LARGE SCALE GENOMIC DNA]</scope>
    <source>
        <strain evidence="4">JCM 4395</strain>
    </source>
</reference>
<proteinExistence type="predicted"/>
<keyword evidence="2" id="KW-1133">Transmembrane helix</keyword>
<keyword evidence="4" id="KW-1185">Reference proteome</keyword>
<evidence type="ECO:0000313" key="3">
    <source>
        <dbReference type="EMBL" id="GAA2490285.1"/>
    </source>
</evidence>
<dbReference type="Proteomes" id="UP001501777">
    <property type="component" value="Unassembled WGS sequence"/>
</dbReference>
<evidence type="ECO:0000256" key="2">
    <source>
        <dbReference type="SAM" id="Phobius"/>
    </source>
</evidence>
<keyword evidence="2" id="KW-0472">Membrane</keyword>
<dbReference type="EMBL" id="BAAASG010000007">
    <property type="protein sequence ID" value="GAA2490285.1"/>
    <property type="molecule type" value="Genomic_DNA"/>
</dbReference>
<feature type="compositionally biased region" description="Polar residues" evidence="1">
    <location>
        <begin position="157"/>
        <end position="166"/>
    </location>
</feature>
<feature type="region of interest" description="Disordered" evidence="1">
    <location>
        <begin position="153"/>
        <end position="187"/>
    </location>
</feature>
<gene>
    <name evidence="3" type="ORF">GCM10010276_31720</name>
</gene>